<feature type="region of interest" description="Disordered" evidence="1">
    <location>
        <begin position="189"/>
        <end position="241"/>
    </location>
</feature>
<protein>
    <submittedName>
        <fullName evidence="2">Uncharacterized protein</fullName>
    </submittedName>
</protein>
<evidence type="ECO:0000256" key="1">
    <source>
        <dbReference type="SAM" id="MobiDB-lite"/>
    </source>
</evidence>
<accession>A0A448WBB8</accession>
<dbReference type="AlphaFoldDB" id="A0A448WBB8"/>
<gene>
    <name evidence="2" type="ORF">PXEA_LOCUS1008</name>
</gene>
<organism evidence="2 3">
    <name type="scientific">Protopolystoma xenopodis</name>
    <dbReference type="NCBI Taxonomy" id="117903"/>
    <lineage>
        <taxon>Eukaryota</taxon>
        <taxon>Metazoa</taxon>
        <taxon>Spiralia</taxon>
        <taxon>Lophotrochozoa</taxon>
        <taxon>Platyhelminthes</taxon>
        <taxon>Monogenea</taxon>
        <taxon>Polyopisthocotylea</taxon>
        <taxon>Polystomatidea</taxon>
        <taxon>Polystomatidae</taxon>
        <taxon>Protopolystoma</taxon>
    </lineage>
</organism>
<name>A0A448WBB8_9PLAT</name>
<sequence>MRQERVTLNIGSTDQSGQSLSTIVRRISKFVSSQDVEFCNRSYINTGLGDFQQSRMGGTKNKTRIVRPSDTARCIQISTKRYKLSKVRPTCGGCVQTCILDLDYSSGRYVEAGECYENLQMFLEDRPKCGLALMANQTCQFDSFVSSGDMVLCIADSEQAVRRQVGTTPHQEMDVDVGIEGVGKNEGQVVPVKDNSRSHNWAGRDSPAPWPNSHPGRKDQGPNAMTSRSLYMTRPPPGVGVKESVEESLVQPNPHHGHLVIRNFCGAGAISFDTMQTAT</sequence>
<reference evidence="2" key="1">
    <citation type="submission" date="2018-11" db="EMBL/GenBank/DDBJ databases">
        <authorList>
            <consortium name="Pathogen Informatics"/>
        </authorList>
    </citation>
    <scope>NUCLEOTIDE SEQUENCE</scope>
</reference>
<keyword evidence="3" id="KW-1185">Reference proteome</keyword>
<evidence type="ECO:0000313" key="3">
    <source>
        <dbReference type="Proteomes" id="UP000784294"/>
    </source>
</evidence>
<dbReference type="Proteomes" id="UP000784294">
    <property type="component" value="Unassembled WGS sequence"/>
</dbReference>
<comment type="caution">
    <text evidence="2">The sequence shown here is derived from an EMBL/GenBank/DDBJ whole genome shotgun (WGS) entry which is preliminary data.</text>
</comment>
<dbReference type="EMBL" id="CAAALY010002000">
    <property type="protein sequence ID" value="VEL07568.1"/>
    <property type="molecule type" value="Genomic_DNA"/>
</dbReference>
<evidence type="ECO:0000313" key="2">
    <source>
        <dbReference type="EMBL" id="VEL07568.1"/>
    </source>
</evidence>
<proteinExistence type="predicted"/>